<feature type="transmembrane region" description="Helical" evidence="1">
    <location>
        <begin position="157"/>
        <end position="181"/>
    </location>
</feature>
<dbReference type="EMBL" id="FWXW01000007">
    <property type="protein sequence ID" value="SMC79030.1"/>
    <property type="molecule type" value="Genomic_DNA"/>
</dbReference>
<feature type="transmembrane region" description="Helical" evidence="1">
    <location>
        <begin position="193"/>
        <end position="212"/>
    </location>
</feature>
<dbReference type="STRING" id="1122930.SAMN02745168_2513"/>
<gene>
    <name evidence="2" type="ORF">SAMN02745168_2513</name>
</gene>
<proteinExistence type="predicted"/>
<dbReference type="GO" id="GO:0005886">
    <property type="term" value="C:plasma membrane"/>
    <property type="evidence" value="ECO:0007669"/>
    <property type="project" value="UniProtKB-SubCell"/>
</dbReference>
<dbReference type="PANTHER" id="PTHR43471">
    <property type="entry name" value="ABC TRANSPORTER PERMEASE"/>
    <property type="match status" value="1"/>
</dbReference>
<organism evidence="2 3">
    <name type="scientific">Papillibacter cinnamivorans DSM 12816</name>
    <dbReference type="NCBI Taxonomy" id="1122930"/>
    <lineage>
        <taxon>Bacteria</taxon>
        <taxon>Bacillati</taxon>
        <taxon>Bacillota</taxon>
        <taxon>Clostridia</taxon>
        <taxon>Eubacteriales</taxon>
        <taxon>Oscillospiraceae</taxon>
        <taxon>Papillibacter</taxon>
    </lineage>
</organism>
<sequence length="267" mass="29049">MNLLKRELKANAKSLLAWCLAMVFLIWAGMVKYDAFRKTGDEVNQMLAQLPSALVRILGIGNGADLTSVAVFYSMFFLFFMLLGAVHAGMLGALILAKEERDKTADFLFSKPIRRNRAVLIKLLAAVLNILVLDLVTCLVSIVFVERYNTAGQSLAYPVFLVVAALFFLQLLFLGAGFLAAAAAKSAKTASSAVSVLILGTYLLSVVIHINGDLEYLGILSPFRYFDVNAVMFDRYLSPGYSALSLLLAATCAAGTVKLFGRRNLRG</sequence>
<feature type="transmembrane region" description="Helical" evidence="1">
    <location>
        <begin position="71"/>
        <end position="97"/>
    </location>
</feature>
<evidence type="ECO:0000256" key="1">
    <source>
        <dbReference type="SAM" id="Phobius"/>
    </source>
</evidence>
<feature type="transmembrane region" description="Helical" evidence="1">
    <location>
        <begin position="118"/>
        <end position="145"/>
    </location>
</feature>
<dbReference type="Proteomes" id="UP000192790">
    <property type="component" value="Unassembled WGS sequence"/>
</dbReference>
<dbReference type="PANTHER" id="PTHR43471:SF12">
    <property type="entry name" value="HYPOTHETICAL MEMBRANE PROTEIN, CONSERVED"/>
    <property type="match status" value="1"/>
</dbReference>
<name>A0A1W2C1L4_9FIRM</name>
<dbReference type="OrthoDB" id="9800309at2"/>
<keyword evidence="1" id="KW-0812">Transmembrane</keyword>
<accession>A0A1W2C1L4</accession>
<evidence type="ECO:0000313" key="2">
    <source>
        <dbReference type="EMBL" id="SMC79030.1"/>
    </source>
</evidence>
<dbReference type="Pfam" id="PF12679">
    <property type="entry name" value="ABC2_membrane_2"/>
    <property type="match status" value="1"/>
</dbReference>
<dbReference type="RefSeq" id="WP_084235189.1">
    <property type="nucleotide sequence ID" value="NZ_FWXW01000007.1"/>
</dbReference>
<evidence type="ECO:0000313" key="3">
    <source>
        <dbReference type="Proteomes" id="UP000192790"/>
    </source>
</evidence>
<keyword evidence="1" id="KW-1133">Transmembrane helix</keyword>
<dbReference type="GO" id="GO:0140359">
    <property type="term" value="F:ABC-type transporter activity"/>
    <property type="evidence" value="ECO:0007669"/>
    <property type="project" value="InterPro"/>
</dbReference>
<reference evidence="2 3" key="1">
    <citation type="submission" date="2017-04" db="EMBL/GenBank/DDBJ databases">
        <authorList>
            <person name="Afonso C.L."/>
            <person name="Miller P.J."/>
            <person name="Scott M.A."/>
            <person name="Spackman E."/>
            <person name="Goraichik I."/>
            <person name="Dimitrov K.M."/>
            <person name="Suarez D.L."/>
            <person name="Swayne D.E."/>
        </authorList>
    </citation>
    <scope>NUCLEOTIDE SEQUENCE [LARGE SCALE GENOMIC DNA]</scope>
    <source>
        <strain evidence="2 3">DSM 12816</strain>
    </source>
</reference>
<feature type="transmembrane region" description="Helical" evidence="1">
    <location>
        <begin position="241"/>
        <end position="261"/>
    </location>
</feature>
<feature type="transmembrane region" description="Helical" evidence="1">
    <location>
        <begin position="12"/>
        <end position="30"/>
    </location>
</feature>
<protein>
    <submittedName>
        <fullName evidence="2">ABC-2 type transport system permease protein</fullName>
    </submittedName>
</protein>
<dbReference type="AlphaFoldDB" id="A0A1W2C1L4"/>
<keyword evidence="3" id="KW-1185">Reference proteome</keyword>
<keyword evidence="1" id="KW-0472">Membrane</keyword>